<feature type="compositionally biased region" description="Low complexity" evidence="3">
    <location>
        <begin position="150"/>
        <end position="170"/>
    </location>
</feature>
<dbReference type="EMBL" id="AP027731">
    <property type="protein sequence ID" value="BDZ45497.1"/>
    <property type="molecule type" value="Genomic_DNA"/>
</dbReference>
<dbReference type="Pfam" id="PF01370">
    <property type="entry name" value="Epimerase"/>
    <property type="match status" value="1"/>
</dbReference>
<sequence length="177" mass="18614">MRVLITGGAGFLGDRLARTLLETGLPAVPGASAVDRVVLLDRMPAQPDLLADPRIRSVVGDAADHLPGALEDIDLVFHLAAVVSSEAERDFDLGMRVNLATTLDLLNACRRLPQPPRLVFASSLAVFGSTPENPFRTSSPTTPCRRRNRATGPRSSSASSSSPTSPDAGSCPLEASD</sequence>
<dbReference type="PANTHER" id="PTHR43103">
    <property type="entry name" value="NUCLEOSIDE-DIPHOSPHATE-SUGAR EPIMERASE"/>
    <property type="match status" value="1"/>
</dbReference>
<evidence type="ECO:0000256" key="1">
    <source>
        <dbReference type="ARBA" id="ARBA00022857"/>
    </source>
</evidence>
<dbReference type="Gene3D" id="3.40.50.720">
    <property type="entry name" value="NAD(P)-binding Rossmann-like Domain"/>
    <property type="match status" value="1"/>
</dbReference>
<feature type="compositionally biased region" description="Low complexity" evidence="3">
    <location>
        <begin position="134"/>
        <end position="143"/>
    </location>
</feature>
<gene>
    <name evidence="5" type="ORF">GCM10025866_14060</name>
</gene>
<protein>
    <recommendedName>
        <fullName evidence="4">NAD-dependent epimerase/dehydratase domain-containing protein</fullName>
    </recommendedName>
</protein>
<dbReference type="InterPro" id="IPR001509">
    <property type="entry name" value="Epimerase_deHydtase"/>
</dbReference>
<reference evidence="6" key="1">
    <citation type="journal article" date="2019" name="Int. J. Syst. Evol. Microbiol.">
        <title>The Global Catalogue of Microorganisms (GCM) 10K type strain sequencing project: providing services to taxonomists for standard genome sequencing and annotation.</title>
        <authorList>
            <consortium name="The Broad Institute Genomics Platform"/>
            <consortium name="The Broad Institute Genome Sequencing Center for Infectious Disease"/>
            <person name="Wu L."/>
            <person name="Ma J."/>
        </authorList>
    </citation>
    <scope>NUCLEOTIDE SEQUENCE [LARGE SCALE GENOMIC DNA]</scope>
    <source>
        <strain evidence="6">NBRC 108725</strain>
    </source>
</reference>
<dbReference type="PANTHER" id="PTHR43103:SF3">
    <property type="entry name" value="ADP-L-GLYCERO-D-MANNO-HEPTOSE-6-EPIMERASE"/>
    <property type="match status" value="1"/>
</dbReference>
<feature type="region of interest" description="Disordered" evidence="3">
    <location>
        <begin position="131"/>
        <end position="177"/>
    </location>
</feature>
<evidence type="ECO:0000256" key="2">
    <source>
        <dbReference type="ARBA" id="ARBA00023277"/>
    </source>
</evidence>
<feature type="domain" description="NAD-dependent epimerase/dehydratase" evidence="4">
    <location>
        <begin position="3"/>
        <end position="147"/>
    </location>
</feature>
<accession>A0ABM8GB91</accession>
<dbReference type="Proteomes" id="UP001321498">
    <property type="component" value="Chromosome"/>
</dbReference>
<dbReference type="InterPro" id="IPR036291">
    <property type="entry name" value="NAD(P)-bd_dom_sf"/>
</dbReference>
<dbReference type="RefSeq" id="WP_286278803.1">
    <property type="nucleotide sequence ID" value="NZ_AP027731.1"/>
</dbReference>
<organism evidence="5 6">
    <name type="scientific">Naasia aerilata</name>
    <dbReference type="NCBI Taxonomy" id="1162966"/>
    <lineage>
        <taxon>Bacteria</taxon>
        <taxon>Bacillati</taxon>
        <taxon>Actinomycetota</taxon>
        <taxon>Actinomycetes</taxon>
        <taxon>Micrococcales</taxon>
        <taxon>Microbacteriaceae</taxon>
        <taxon>Naasia</taxon>
    </lineage>
</organism>
<evidence type="ECO:0000256" key="3">
    <source>
        <dbReference type="SAM" id="MobiDB-lite"/>
    </source>
</evidence>
<evidence type="ECO:0000313" key="6">
    <source>
        <dbReference type="Proteomes" id="UP001321498"/>
    </source>
</evidence>
<dbReference type="SUPFAM" id="SSF51735">
    <property type="entry name" value="NAD(P)-binding Rossmann-fold domains"/>
    <property type="match status" value="1"/>
</dbReference>
<evidence type="ECO:0000259" key="4">
    <source>
        <dbReference type="Pfam" id="PF01370"/>
    </source>
</evidence>
<keyword evidence="1" id="KW-0521">NADP</keyword>
<keyword evidence="6" id="KW-1185">Reference proteome</keyword>
<proteinExistence type="predicted"/>
<evidence type="ECO:0000313" key="5">
    <source>
        <dbReference type="EMBL" id="BDZ45497.1"/>
    </source>
</evidence>
<keyword evidence="2" id="KW-0119">Carbohydrate metabolism</keyword>
<name>A0ABM8GB91_9MICO</name>